<reference evidence="2 3" key="1">
    <citation type="submission" date="2019-04" db="EMBL/GenBank/DDBJ databases">
        <title>A novel phosphate-accumulating bacterium identified in bioreactor for phosphate removal from wastewater.</title>
        <authorList>
            <person name="Kotlyarov R.Y."/>
            <person name="Beletsky A.V."/>
            <person name="Kallistova A.Y."/>
            <person name="Dorofeev A.G."/>
            <person name="Nikolaev Y.Y."/>
            <person name="Pimenov N.V."/>
            <person name="Ravin N.V."/>
            <person name="Mardanov A.V."/>
        </authorList>
    </citation>
    <scope>NUCLEOTIDE SEQUENCE [LARGE SCALE GENOMIC DNA]</scope>
    <source>
        <strain evidence="2 3">Bin19</strain>
    </source>
</reference>
<feature type="transmembrane region" description="Helical" evidence="1">
    <location>
        <begin position="20"/>
        <end position="38"/>
    </location>
</feature>
<dbReference type="EMBL" id="SWAD01000080">
    <property type="protein sequence ID" value="TMQ75696.1"/>
    <property type="molecule type" value="Genomic_DNA"/>
</dbReference>
<dbReference type="AlphaFoldDB" id="A0A5S4EK80"/>
<keyword evidence="3" id="KW-1185">Reference proteome</keyword>
<keyword evidence="1" id="KW-0472">Membrane</keyword>
<organism evidence="2 3">
    <name type="scientific">Candidatus Accumulibacter phosphatis</name>
    <dbReference type="NCBI Taxonomy" id="327160"/>
    <lineage>
        <taxon>Bacteria</taxon>
        <taxon>Pseudomonadati</taxon>
        <taxon>Pseudomonadota</taxon>
        <taxon>Betaproteobacteria</taxon>
        <taxon>Candidatus Accumulibacter</taxon>
    </lineage>
</organism>
<keyword evidence="1" id="KW-0812">Transmembrane</keyword>
<evidence type="ECO:0000313" key="2">
    <source>
        <dbReference type="EMBL" id="TMQ75696.1"/>
    </source>
</evidence>
<evidence type="ECO:0000256" key="1">
    <source>
        <dbReference type="SAM" id="Phobius"/>
    </source>
</evidence>
<keyword evidence="1" id="KW-1133">Transmembrane helix</keyword>
<dbReference type="Proteomes" id="UP000306324">
    <property type="component" value="Unassembled WGS sequence"/>
</dbReference>
<sequence>MAVLATAARRNGLRARRPRIFVSIASGTSVKAMWAAILCRRIDFPAAFNR</sequence>
<proteinExistence type="predicted"/>
<evidence type="ECO:0000313" key="3">
    <source>
        <dbReference type="Proteomes" id="UP000306324"/>
    </source>
</evidence>
<gene>
    <name evidence="2" type="ORF">ACCUM_0641</name>
</gene>
<protein>
    <submittedName>
        <fullName evidence="2">Uncharacterized protein</fullName>
    </submittedName>
</protein>
<accession>A0A5S4EK80</accession>
<comment type="caution">
    <text evidence="2">The sequence shown here is derived from an EMBL/GenBank/DDBJ whole genome shotgun (WGS) entry which is preliminary data.</text>
</comment>
<name>A0A5S4EK80_9PROT</name>